<dbReference type="Proteomes" id="UP000505325">
    <property type="component" value="Chromosome"/>
</dbReference>
<protein>
    <submittedName>
        <fullName evidence="1">Uncharacterized protein</fullName>
    </submittedName>
</protein>
<reference evidence="1 2" key="1">
    <citation type="submission" date="2020-06" db="EMBL/GenBank/DDBJ databases">
        <title>Genome sequence of Paramixta manurensis strain PD-1.</title>
        <authorList>
            <person name="Lee C.W."/>
            <person name="Kim J."/>
        </authorList>
    </citation>
    <scope>NUCLEOTIDE SEQUENCE [LARGE SCALE GENOMIC DNA]</scope>
    <source>
        <strain evidence="1 2">PD-1</strain>
    </source>
</reference>
<name>A0A6M8UCW4_9GAMM</name>
<dbReference type="KEGG" id="pmak:PMPD1_2502"/>
<accession>A0A6M8UCW4</accession>
<organism evidence="1 2">
    <name type="scientific">Paramixta manurensis</name>
    <dbReference type="NCBI Taxonomy" id="2740817"/>
    <lineage>
        <taxon>Bacteria</taxon>
        <taxon>Pseudomonadati</taxon>
        <taxon>Pseudomonadota</taxon>
        <taxon>Gammaproteobacteria</taxon>
        <taxon>Enterobacterales</taxon>
        <taxon>Erwiniaceae</taxon>
        <taxon>Paramixta</taxon>
    </lineage>
</organism>
<dbReference type="RefSeq" id="WP_173634387.1">
    <property type="nucleotide sequence ID" value="NZ_CP054212.1"/>
</dbReference>
<keyword evidence="2" id="KW-1185">Reference proteome</keyword>
<evidence type="ECO:0000313" key="2">
    <source>
        <dbReference type="Proteomes" id="UP000505325"/>
    </source>
</evidence>
<proteinExistence type="predicted"/>
<dbReference type="EMBL" id="CP054212">
    <property type="protein sequence ID" value="QKJ87444.1"/>
    <property type="molecule type" value="Genomic_DNA"/>
</dbReference>
<sequence>MNYQQEKRINHIIAKFSDNDQELIRNRIEELEVEIPDHLITAIFKPSRFNDLRHDALQAALDETDIQDLVGDFIRTVLTKAAELEYAMDIADGQDEVDVDAA</sequence>
<gene>
    <name evidence="1" type="ORF">PMPD1_2502</name>
</gene>
<evidence type="ECO:0000313" key="1">
    <source>
        <dbReference type="EMBL" id="QKJ87444.1"/>
    </source>
</evidence>
<dbReference type="AlphaFoldDB" id="A0A6M8UCW4"/>